<evidence type="ECO:0000313" key="3">
    <source>
        <dbReference type="Proteomes" id="UP001066276"/>
    </source>
</evidence>
<feature type="compositionally biased region" description="Polar residues" evidence="1">
    <location>
        <begin position="112"/>
        <end position="121"/>
    </location>
</feature>
<evidence type="ECO:0000256" key="1">
    <source>
        <dbReference type="SAM" id="MobiDB-lite"/>
    </source>
</evidence>
<feature type="region of interest" description="Disordered" evidence="1">
    <location>
        <begin position="40"/>
        <end position="121"/>
    </location>
</feature>
<sequence>MCRSTARTPETRLFQVPGEAPSGRLRHWGCAALELRRVRRGSARIPLRGNSGRVSTGKAPGKESREPDRATTRLSSPSPNIGKTSKVVGVAGAGGTARFSTGKAPGKVSWEPDSTTPRQRV</sequence>
<proteinExistence type="predicted"/>
<dbReference type="EMBL" id="JANPWB010000006">
    <property type="protein sequence ID" value="KAJ1178213.1"/>
    <property type="molecule type" value="Genomic_DNA"/>
</dbReference>
<gene>
    <name evidence="2" type="ORF">NDU88_003460</name>
</gene>
<reference evidence="2" key="1">
    <citation type="journal article" date="2022" name="bioRxiv">
        <title>Sequencing and chromosome-scale assembly of the giantPleurodeles waltlgenome.</title>
        <authorList>
            <person name="Brown T."/>
            <person name="Elewa A."/>
            <person name="Iarovenko S."/>
            <person name="Subramanian E."/>
            <person name="Araus A.J."/>
            <person name="Petzold A."/>
            <person name="Susuki M."/>
            <person name="Suzuki K.-i.T."/>
            <person name="Hayashi T."/>
            <person name="Toyoda A."/>
            <person name="Oliveira C."/>
            <person name="Osipova E."/>
            <person name="Leigh N.D."/>
            <person name="Simon A."/>
            <person name="Yun M.H."/>
        </authorList>
    </citation>
    <scope>NUCLEOTIDE SEQUENCE</scope>
    <source>
        <strain evidence="2">20211129_DDA</strain>
        <tissue evidence="2">Liver</tissue>
    </source>
</reference>
<name>A0AAV7TP81_PLEWA</name>
<organism evidence="2 3">
    <name type="scientific">Pleurodeles waltl</name>
    <name type="common">Iberian ribbed newt</name>
    <dbReference type="NCBI Taxonomy" id="8319"/>
    <lineage>
        <taxon>Eukaryota</taxon>
        <taxon>Metazoa</taxon>
        <taxon>Chordata</taxon>
        <taxon>Craniata</taxon>
        <taxon>Vertebrata</taxon>
        <taxon>Euteleostomi</taxon>
        <taxon>Amphibia</taxon>
        <taxon>Batrachia</taxon>
        <taxon>Caudata</taxon>
        <taxon>Salamandroidea</taxon>
        <taxon>Salamandridae</taxon>
        <taxon>Pleurodelinae</taxon>
        <taxon>Pleurodeles</taxon>
    </lineage>
</organism>
<feature type="compositionally biased region" description="Basic and acidic residues" evidence="1">
    <location>
        <begin position="60"/>
        <end position="71"/>
    </location>
</feature>
<feature type="region of interest" description="Disordered" evidence="1">
    <location>
        <begin position="1"/>
        <end position="21"/>
    </location>
</feature>
<dbReference type="Proteomes" id="UP001066276">
    <property type="component" value="Chromosome 3_2"/>
</dbReference>
<accession>A0AAV7TP81</accession>
<evidence type="ECO:0000313" key="2">
    <source>
        <dbReference type="EMBL" id="KAJ1178213.1"/>
    </source>
</evidence>
<dbReference type="AlphaFoldDB" id="A0AAV7TP81"/>
<keyword evidence="3" id="KW-1185">Reference proteome</keyword>
<comment type="caution">
    <text evidence="2">The sequence shown here is derived from an EMBL/GenBank/DDBJ whole genome shotgun (WGS) entry which is preliminary data.</text>
</comment>
<protein>
    <submittedName>
        <fullName evidence="2">Uncharacterized protein</fullName>
    </submittedName>
</protein>
<feature type="compositionally biased region" description="Polar residues" evidence="1">
    <location>
        <begin position="72"/>
        <end position="81"/>
    </location>
</feature>